<dbReference type="Pfam" id="PF04264">
    <property type="entry name" value="YceI"/>
    <property type="match status" value="1"/>
</dbReference>
<dbReference type="EMBL" id="FXXP01000002">
    <property type="protein sequence ID" value="SMX28641.1"/>
    <property type="molecule type" value="Genomic_DNA"/>
</dbReference>
<evidence type="ECO:0000256" key="8">
    <source>
        <dbReference type="ARBA" id="ARBA00022982"/>
    </source>
</evidence>
<feature type="transmembrane region" description="Helical" evidence="13">
    <location>
        <begin position="53"/>
        <end position="75"/>
    </location>
</feature>
<dbReference type="GO" id="GO:0005886">
    <property type="term" value="C:plasma membrane"/>
    <property type="evidence" value="ECO:0007669"/>
    <property type="project" value="UniProtKB-SubCell"/>
</dbReference>
<evidence type="ECO:0000313" key="15">
    <source>
        <dbReference type="EMBL" id="SMX28641.1"/>
    </source>
</evidence>
<dbReference type="InterPro" id="IPR016174">
    <property type="entry name" value="Di-haem_cyt_TM"/>
</dbReference>
<feature type="domain" description="Lipid/polyisoprenoid-binding YceI-like" evidence="14">
    <location>
        <begin position="239"/>
        <end position="394"/>
    </location>
</feature>
<dbReference type="PANTHER" id="PTHR30529:SF1">
    <property type="entry name" value="CYTOCHROME B561 HOMOLOG 2"/>
    <property type="match status" value="1"/>
</dbReference>
<dbReference type="InterPro" id="IPR007372">
    <property type="entry name" value="Lipid/polyisoprenoid-bd_YceI"/>
</dbReference>
<organism evidence="15 16">
    <name type="scientific">Pelagimonas phthalicica</name>
    <dbReference type="NCBI Taxonomy" id="1037362"/>
    <lineage>
        <taxon>Bacteria</taxon>
        <taxon>Pseudomonadati</taxon>
        <taxon>Pseudomonadota</taxon>
        <taxon>Alphaproteobacteria</taxon>
        <taxon>Rhodobacterales</taxon>
        <taxon>Roseobacteraceae</taxon>
        <taxon>Pelagimonas</taxon>
    </lineage>
</organism>
<dbReference type="Gene3D" id="2.40.128.110">
    <property type="entry name" value="Lipid/polyisoprenoid-binding, YceI-like"/>
    <property type="match status" value="1"/>
</dbReference>
<keyword evidence="6 13" id="KW-0812">Transmembrane</keyword>
<dbReference type="RefSeq" id="WP_099246130.1">
    <property type="nucleotide sequence ID" value="NZ_FXXP01000002.1"/>
</dbReference>
<comment type="cofactor">
    <cofactor evidence="1">
        <name>heme b</name>
        <dbReference type="ChEBI" id="CHEBI:60344"/>
    </cofactor>
</comment>
<evidence type="ECO:0000256" key="6">
    <source>
        <dbReference type="ARBA" id="ARBA00022692"/>
    </source>
</evidence>
<dbReference type="InterPro" id="IPR036761">
    <property type="entry name" value="TTHA0802/YceI-like_sf"/>
</dbReference>
<dbReference type="Gene3D" id="1.20.950.20">
    <property type="entry name" value="Transmembrane di-heme cytochromes, Chain C"/>
    <property type="match status" value="1"/>
</dbReference>
<keyword evidence="11 13" id="KW-0472">Membrane</keyword>
<evidence type="ECO:0000256" key="12">
    <source>
        <dbReference type="ARBA" id="ARBA00037975"/>
    </source>
</evidence>
<feature type="transmembrane region" description="Helical" evidence="13">
    <location>
        <begin position="156"/>
        <end position="174"/>
    </location>
</feature>
<evidence type="ECO:0000256" key="3">
    <source>
        <dbReference type="ARBA" id="ARBA00022448"/>
    </source>
</evidence>
<keyword evidence="7" id="KW-0479">Metal-binding</keyword>
<evidence type="ECO:0000256" key="11">
    <source>
        <dbReference type="ARBA" id="ARBA00023136"/>
    </source>
</evidence>
<feature type="transmembrane region" description="Helical" evidence="13">
    <location>
        <begin position="96"/>
        <end position="114"/>
    </location>
</feature>
<feature type="transmembrane region" description="Helical" evidence="13">
    <location>
        <begin position="12"/>
        <end position="33"/>
    </location>
</feature>
<dbReference type="OrthoDB" id="1247465at2"/>
<evidence type="ECO:0000256" key="5">
    <source>
        <dbReference type="ARBA" id="ARBA00022617"/>
    </source>
</evidence>
<keyword evidence="4" id="KW-1003">Cell membrane</keyword>
<accession>A0A238JD51</accession>
<keyword evidence="5" id="KW-0349">Heme</keyword>
<dbReference type="Proteomes" id="UP000225972">
    <property type="component" value="Unassembled WGS sequence"/>
</dbReference>
<dbReference type="Pfam" id="PF01292">
    <property type="entry name" value="Ni_hydr_CYTB"/>
    <property type="match status" value="1"/>
</dbReference>
<evidence type="ECO:0000256" key="2">
    <source>
        <dbReference type="ARBA" id="ARBA00004651"/>
    </source>
</evidence>
<evidence type="ECO:0000256" key="7">
    <source>
        <dbReference type="ARBA" id="ARBA00022723"/>
    </source>
</evidence>
<dbReference type="GO" id="GO:0020037">
    <property type="term" value="F:heme binding"/>
    <property type="evidence" value="ECO:0007669"/>
    <property type="project" value="TreeGrafter"/>
</dbReference>
<keyword evidence="16" id="KW-1185">Reference proteome</keyword>
<evidence type="ECO:0000259" key="14">
    <source>
        <dbReference type="SMART" id="SM00867"/>
    </source>
</evidence>
<dbReference type="InterPro" id="IPR052168">
    <property type="entry name" value="Cytochrome_b561_oxidase"/>
</dbReference>
<reference evidence="16" key="1">
    <citation type="submission" date="2017-05" db="EMBL/GenBank/DDBJ databases">
        <authorList>
            <person name="Rodrigo-Torres L."/>
            <person name="Arahal R. D."/>
            <person name="Lucena T."/>
        </authorList>
    </citation>
    <scope>NUCLEOTIDE SEQUENCE [LARGE SCALE GENOMIC DNA]</scope>
    <source>
        <strain evidence="16">CECT 8649</strain>
    </source>
</reference>
<dbReference type="PANTHER" id="PTHR30529">
    <property type="entry name" value="CYTOCHROME B561"/>
    <property type="match status" value="1"/>
</dbReference>
<evidence type="ECO:0000256" key="1">
    <source>
        <dbReference type="ARBA" id="ARBA00001970"/>
    </source>
</evidence>
<sequence length="395" mass="42071">MSLSNSSARYGSLAKLFHWLTALGIFIMIPLGITANNAPSGNEAELAWKVQLFSAHKTLGIAVLVLAVIRIAWMLTQPKPAPLHPERKLETLAAETVHILLYGSLILVPISGWIEHAATTGFAPILWPLGQSLPFVPQSPALAETMAGAHIVLERVLVISLFLHIAGALKHAFVDRDQTLARMLPGQADIPETEVTKHANLPIVLALVAWVAAFGVAVNLGVFDHGPAQSAELEQVDTDWQVQTGELGLTIQQFGKPVTGAFETWTAAITYDETLPDGKIGTVEVTVSIGSVSIGSVTSQALGADYFDNAQFPTATFTADILRTEGAHRADGTLNLRGASLPLSFPFDLKLDGDSATMTASFALNRQDFGIGANMQDEGQLANTVDVNVALTATR</sequence>
<dbReference type="SUPFAM" id="SSF101874">
    <property type="entry name" value="YceI-like"/>
    <property type="match status" value="1"/>
</dbReference>
<gene>
    <name evidence="15" type="ORF">TRP8649_02766</name>
</gene>
<evidence type="ECO:0000313" key="16">
    <source>
        <dbReference type="Proteomes" id="UP000225972"/>
    </source>
</evidence>
<dbReference type="GO" id="GO:0009055">
    <property type="term" value="F:electron transfer activity"/>
    <property type="evidence" value="ECO:0007669"/>
    <property type="project" value="InterPro"/>
</dbReference>
<dbReference type="InterPro" id="IPR011577">
    <property type="entry name" value="Cyt_b561_bac/Ni-Hgenase"/>
</dbReference>
<name>A0A238JD51_9RHOB</name>
<evidence type="ECO:0000256" key="9">
    <source>
        <dbReference type="ARBA" id="ARBA00022989"/>
    </source>
</evidence>
<evidence type="ECO:0000256" key="10">
    <source>
        <dbReference type="ARBA" id="ARBA00023004"/>
    </source>
</evidence>
<keyword evidence="9 13" id="KW-1133">Transmembrane helix</keyword>
<keyword evidence="10" id="KW-0408">Iron</keyword>
<dbReference type="SUPFAM" id="SSF81342">
    <property type="entry name" value="Transmembrane di-heme cytochromes"/>
    <property type="match status" value="1"/>
</dbReference>
<feature type="transmembrane region" description="Helical" evidence="13">
    <location>
        <begin position="203"/>
        <end position="223"/>
    </location>
</feature>
<dbReference type="AlphaFoldDB" id="A0A238JD51"/>
<dbReference type="GO" id="GO:0046872">
    <property type="term" value="F:metal ion binding"/>
    <property type="evidence" value="ECO:0007669"/>
    <property type="project" value="UniProtKB-KW"/>
</dbReference>
<keyword evidence="8" id="KW-0249">Electron transport</keyword>
<dbReference type="GO" id="GO:0022904">
    <property type="term" value="P:respiratory electron transport chain"/>
    <property type="evidence" value="ECO:0007669"/>
    <property type="project" value="InterPro"/>
</dbReference>
<comment type="subcellular location">
    <subcellularLocation>
        <location evidence="2">Cell membrane</location>
        <topology evidence="2">Multi-pass membrane protein</topology>
    </subcellularLocation>
</comment>
<dbReference type="SMART" id="SM00867">
    <property type="entry name" value="YceI"/>
    <property type="match status" value="1"/>
</dbReference>
<evidence type="ECO:0000256" key="13">
    <source>
        <dbReference type="SAM" id="Phobius"/>
    </source>
</evidence>
<protein>
    <recommendedName>
        <fullName evidence="14">Lipid/polyisoprenoid-binding YceI-like domain-containing protein</fullName>
    </recommendedName>
</protein>
<keyword evidence="3" id="KW-0813">Transport</keyword>
<evidence type="ECO:0000256" key="4">
    <source>
        <dbReference type="ARBA" id="ARBA00022475"/>
    </source>
</evidence>
<proteinExistence type="inferred from homology"/>
<comment type="similarity">
    <text evidence="12">Belongs to the cytochrome b561 family.</text>
</comment>